<dbReference type="InterPro" id="IPR006016">
    <property type="entry name" value="UspA"/>
</dbReference>
<dbReference type="Pfam" id="PF00582">
    <property type="entry name" value="Usp"/>
    <property type="match status" value="2"/>
</dbReference>
<dbReference type="PANTHER" id="PTHR46268">
    <property type="entry name" value="STRESS RESPONSE PROTEIN NHAX"/>
    <property type="match status" value="1"/>
</dbReference>
<comment type="caution">
    <text evidence="3">The sequence shown here is derived from an EMBL/GenBank/DDBJ whole genome shotgun (WGS) entry which is preliminary data.</text>
</comment>
<comment type="similarity">
    <text evidence="1">Belongs to the universal stress protein A family.</text>
</comment>
<dbReference type="SUPFAM" id="SSF52402">
    <property type="entry name" value="Adenine nucleotide alpha hydrolases-like"/>
    <property type="match status" value="2"/>
</dbReference>
<protein>
    <submittedName>
        <fullName evidence="3">Universal stress protein UspA</fullName>
    </submittedName>
</protein>
<accession>A0A401ZX34</accession>
<dbReference type="PANTHER" id="PTHR46268:SF6">
    <property type="entry name" value="UNIVERSAL STRESS PROTEIN UP12"/>
    <property type="match status" value="1"/>
</dbReference>
<name>A0A401ZX34_9CHLR</name>
<proteinExistence type="inferred from homology"/>
<dbReference type="Gene3D" id="3.40.50.620">
    <property type="entry name" value="HUPs"/>
    <property type="match status" value="2"/>
</dbReference>
<feature type="domain" description="UspA" evidence="2">
    <location>
        <begin position="1"/>
        <end position="142"/>
    </location>
</feature>
<organism evidence="3 4">
    <name type="scientific">Tengunoibacter tsumagoiensis</name>
    <dbReference type="NCBI Taxonomy" id="2014871"/>
    <lineage>
        <taxon>Bacteria</taxon>
        <taxon>Bacillati</taxon>
        <taxon>Chloroflexota</taxon>
        <taxon>Ktedonobacteria</taxon>
        <taxon>Ktedonobacterales</taxon>
        <taxon>Dictyobacteraceae</taxon>
        <taxon>Tengunoibacter</taxon>
    </lineage>
</organism>
<dbReference type="InterPro" id="IPR014729">
    <property type="entry name" value="Rossmann-like_a/b/a_fold"/>
</dbReference>
<evidence type="ECO:0000259" key="2">
    <source>
        <dbReference type="Pfam" id="PF00582"/>
    </source>
</evidence>
<evidence type="ECO:0000256" key="1">
    <source>
        <dbReference type="ARBA" id="ARBA00008791"/>
    </source>
</evidence>
<evidence type="ECO:0000313" key="4">
    <source>
        <dbReference type="Proteomes" id="UP000287352"/>
    </source>
</evidence>
<dbReference type="RefSeq" id="WP_126579108.1">
    <property type="nucleotide sequence ID" value="NZ_BIFR01000001.1"/>
</dbReference>
<evidence type="ECO:0000313" key="3">
    <source>
        <dbReference type="EMBL" id="GCE11390.1"/>
    </source>
</evidence>
<dbReference type="Proteomes" id="UP000287352">
    <property type="component" value="Unassembled WGS sequence"/>
</dbReference>
<dbReference type="PRINTS" id="PR01438">
    <property type="entry name" value="UNVRSLSTRESS"/>
</dbReference>
<dbReference type="CDD" id="cd00293">
    <property type="entry name" value="USP-like"/>
    <property type="match status" value="2"/>
</dbReference>
<dbReference type="AlphaFoldDB" id="A0A401ZX34"/>
<reference evidence="4" key="1">
    <citation type="submission" date="2018-12" db="EMBL/GenBank/DDBJ databases">
        <title>Tengunoibacter tsumagoiensis gen. nov., sp. nov., Dictyobacter kobayashii sp. nov., D. alpinus sp. nov., and D. joshuensis sp. nov. and description of Dictyobacteraceae fam. nov. within the order Ktedonobacterales isolated from Tengu-no-mugimeshi.</title>
        <authorList>
            <person name="Wang C.M."/>
            <person name="Zheng Y."/>
            <person name="Sakai Y."/>
            <person name="Toyoda A."/>
            <person name="Minakuchi Y."/>
            <person name="Abe K."/>
            <person name="Yokota A."/>
            <person name="Yabe S."/>
        </authorList>
    </citation>
    <scope>NUCLEOTIDE SEQUENCE [LARGE SCALE GENOMIC DNA]</scope>
    <source>
        <strain evidence="4">Uno3</strain>
    </source>
</reference>
<keyword evidence="4" id="KW-1185">Reference proteome</keyword>
<gene>
    <name evidence="3" type="ORF">KTT_12490</name>
</gene>
<dbReference type="InterPro" id="IPR006015">
    <property type="entry name" value="Universal_stress_UspA"/>
</dbReference>
<dbReference type="EMBL" id="BIFR01000001">
    <property type="protein sequence ID" value="GCE11390.1"/>
    <property type="molecule type" value="Genomic_DNA"/>
</dbReference>
<dbReference type="OrthoDB" id="9808582at2"/>
<sequence length="317" mass="35190">MFKQIIVPLDGSLAAEQAVPLAARIALASLGRLKLVHVVTVSPEQKLLLGAKKQQQRHEEELQKANDYLTGVIERHPLTAVEVEHKVLFGQPGSTLLKYINEQQSALVVLIAFEEPELKRWIFGSVAQELVRNSTIPMLILREKGKELEPDAKPPRALVCLDGSELAETVLEPAAYLLRNLALSTQKEFHLIRMVLKPTEREEAANLQIGISVRRQAWSEAEEYLRAVSKRVAENHPELQVTWAVQESISVAKDLIKLAMLGEETSEPGVYAEAYDLIALTTVGRQGLDRHILGSVAERILHDATVPLFVVPPPVQS</sequence>
<feature type="domain" description="UspA" evidence="2">
    <location>
        <begin position="273"/>
        <end position="312"/>
    </location>
</feature>